<dbReference type="GO" id="GO:0007193">
    <property type="term" value="P:adenylate cyclase-inhibiting G protein-coupled receptor signaling pathway"/>
    <property type="evidence" value="ECO:0007669"/>
    <property type="project" value="TreeGrafter"/>
</dbReference>
<evidence type="ECO:0000256" key="7">
    <source>
        <dbReference type="ARBA" id="ARBA00022989"/>
    </source>
</evidence>
<comment type="subcellular location">
    <subcellularLocation>
        <location evidence="2">Cell membrane</location>
        <topology evidence="2">Multi-pass membrane protein</topology>
    </subcellularLocation>
    <subcellularLocation>
        <location evidence="1">Cell projection</location>
    </subcellularLocation>
</comment>
<evidence type="ECO:0000313" key="19">
    <source>
        <dbReference type="Proteomes" id="UP000694680"/>
    </source>
</evidence>
<reference evidence="18" key="2">
    <citation type="submission" date="2025-08" db="UniProtKB">
        <authorList>
            <consortium name="Ensembl"/>
        </authorList>
    </citation>
    <scope>IDENTIFICATION</scope>
</reference>
<dbReference type="Pfam" id="PF00001">
    <property type="entry name" value="7tm_1"/>
    <property type="match status" value="1"/>
</dbReference>
<keyword evidence="19" id="KW-1185">Reference proteome</keyword>
<evidence type="ECO:0000256" key="13">
    <source>
        <dbReference type="ARBA" id="ARBA00023224"/>
    </source>
</evidence>
<proteinExistence type="predicted"/>
<feature type="transmembrane region" description="Helical" evidence="15">
    <location>
        <begin position="114"/>
        <end position="141"/>
    </location>
</feature>
<reference evidence="18" key="1">
    <citation type="submission" date="2020-06" db="EMBL/GenBank/DDBJ databases">
        <authorList>
            <consortium name="Wellcome Sanger Institute Data Sharing"/>
        </authorList>
    </citation>
    <scope>NUCLEOTIDE SEQUENCE [LARGE SCALE GENOMIC DNA]</scope>
</reference>
<dbReference type="AlphaFoldDB" id="A0A8C5EJT0"/>
<evidence type="ECO:0000256" key="3">
    <source>
        <dbReference type="ARBA" id="ARBA00022475"/>
    </source>
</evidence>
<dbReference type="InterPro" id="IPR000276">
    <property type="entry name" value="GPCR_Rhodpsn"/>
</dbReference>
<evidence type="ECO:0000313" key="18">
    <source>
        <dbReference type="Ensembl" id="ENSGWIP00000022691.1"/>
    </source>
</evidence>
<dbReference type="GO" id="GO:0008528">
    <property type="term" value="F:G protein-coupled peptide receptor activity"/>
    <property type="evidence" value="ECO:0007669"/>
    <property type="project" value="TreeGrafter"/>
</dbReference>
<dbReference type="Proteomes" id="UP000694680">
    <property type="component" value="Chromosome 7"/>
</dbReference>
<evidence type="ECO:0000256" key="15">
    <source>
        <dbReference type="SAM" id="Phobius"/>
    </source>
</evidence>
<organism evidence="18 19">
    <name type="scientific">Gouania willdenowi</name>
    <name type="common">Blunt-snouted clingfish</name>
    <name type="synonym">Lepadogaster willdenowi</name>
    <dbReference type="NCBI Taxonomy" id="441366"/>
    <lineage>
        <taxon>Eukaryota</taxon>
        <taxon>Metazoa</taxon>
        <taxon>Chordata</taxon>
        <taxon>Craniata</taxon>
        <taxon>Vertebrata</taxon>
        <taxon>Euteleostomi</taxon>
        <taxon>Actinopterygii</taxon>
        <taxon>Neopterygii</taxon>
        <taxon>Teleostei</taxon>
        <taxon>Neoteleostei</taxon>
        <taxon>Acanthomorphata</taxon>
        <taxon>Ovalentaria</taxon>
        <taxon>Blenniimorphae</taxon>
        <taxon>Blenniiformes</taxon>
        <taxon>Gobiesocoidei</taxon>
        <taxon>Gobiesocidae</taxon>
        <taxon>Gobiesocinae</taxon>
        <taxon>Gouania</taxon>
    </lineage>
</organism>
<dbReference type="GO" id="GO:0043235">
    <property type="term" value="C:receptor complex"/>
    <property type="evidence" value="ECO:0007669"/>
    <property type="project" value="TreeGrafter"/>
</dbReference>
<keyword evidence="5 16" id="KW-0732">Signal</keyword>
<dbReference type="GO" id="GO:0042995">
    <property type="term" value="C:cell projection"/>
    <property type="evidence" value="ECO:0007669"/>
    <property type="project" value="UniProtKB-SubCell"/>
</dbReference>
<feature type="transmembrane region" description="Helical" evidence="15">
    <location>
        <begin position="276"/>
        <end position="298"/>
    </location>
</feature>
<dbReference type="GO" id="GO:0005886">
    <property type="term" value="C:plasma membrane"/>
    <property type="evidence" value="ECO:0007669"/>
    <property type="project" value="UniProtKB-SubCell"/>
</dbReference>
<evidence type="ECO:0000256" key="9">
    <source>
        <dbReference type="ARBA" id="ARBA00023136"/>
    </source>
</evidence>
<evidence type="ECO:0000256" key="14">
    <source>
        <dbReference type="ARBA" id="ARBA00023273"/>
    </source>
</evidence>
<feature type="transmembrane region" description="Helical" evidence="15">
    <location>
        <begin position="235"/>
        <end position="256"/>
    </location>
</feature>
<keyword evidence="9 15" id="KW-0472">Membrane</keyword>
<dbReference type="PANTHER" id="PTHR46216">
    <property type="entry name" value="PROSAPOSIN RECEPTOR GPR37 FAMILY MEMBER"/>
    <property type="match status" value="1"/>
</dbReference>
<reference evidence="18" key="3">
    <citation type="submission" date="2025-09" db="UniProtKB">
        <authorList>
            <consortium name="Ensembl"/>
        </authorList>
    </citation>
    <scope>IDENTIFICATION</scope>
</reference>
<feature type="chain" id="PRO_5034265688" description="G-protein coupled receptors family 1 profile domain-containing protein" evidence="16">
    <location>
        <begin position="20"/>
        <end position="333"/>
    </location>
</feature>
<keyword evidence="7 15" id="KW-1133">Transmembrane helix</keyword>
<evidence type="ECO:0000256" key="11">
    <source>
        <dbReference type="ARBA" id="ARBA00023170"/>
    </source>
</evidence>
<feature type="transmembrane region" description="Helical" evidence="15">
    <location>
        <begin position="194"/>
        <end position="215"/>
    </location>
</feature>
<dbReference type="PRINTS" id="PR00237">
    <property type="entry name" value="GPCRRHODOPSN"/>
</dbReference>
<evidence type="ECO:0000256" key="8">
    <source>
        <dbReference type="ARBA" id="ARBA00023040"/>
    </source>
</evidence>
<evidence type="ECO:0000256" key="12">
    <source>
        <dbReference type="ARBA" id="ARBA00023180"/>
    </source>
</evidence>
<keyword evidence="13" id="KW-0807">Transducer</keyword>
<sequence>MFSLCVALQLAVLVLSGAAQVVLENPSSEVRLEPVWTSDQVPLPEELLDLDSERRHRMSRGADEDEQLSTFGRSFENEWVTTPHLTDLHNATNAVSHANASRPDLFPLLTQRPLVAYGVLAAAALLLAVGVVGNMGVMCIVWNNYYMRSAWNYLLACMAFWDFLVLVLCLPVVVLQQLSHRTILSDITCRMVPYMEVASLGITSFTLCALGIDRFHAATSSSEPKARPVQRCRSVLLKLLLVWLTLKTLEITLLLKKLIISLLTPACKYPLLLYCYFIYFIALFDFNVSTFQSIKLFYSNTKSKLEKKLNTGAVANAATWLIRLVKTSFFNHC</sequence>
<keyword evidence="6" id="KW-0832">Ubl conjugation</keyword>
<keyword evidence="11" id="KW-0675">Receptor</keyword>
<feature type="signal peptide" evidence="16">
    <location>
        <begin position="1"/>
        <end position="19"/>
    </location>
</feature>
<evidence type="ECO:0000256" key="1">
    <source>
        <dbReference type="ARBA" id="ARBA00004316"/>
    </source>
</evidence>
<keyword evidence="12" id="KW-0325">Glycoprotein</keyword>
<evidence type="ECO:0000256" key="5">
    <source>
        <dbReference type="ARBA" id="ARBA00022729"/>
    </source>
</evidence>
<keyword evidence="14" id="KW-0966">Cell projection</keyword>
<dbReference type="GO" id="GO:0043410">
    <property type="term" value="P:positive regulation of MAPK cascade"/>
    <property type="evidence" value="ECO:0007669"/>
    <property type="project" value="TreeGrafter"/>
</dbReference>
<dbReference type="SUPFAM" id="SSF81321">
    <property type="entry name" value="Family A G protein-coupled receptor-like"/>
    <property type="match status" value="1"/>
</dbReference>
<keyword evidence="3" id="KW-1003">Cell membrane</keyword>
<dbReference type="PROSITE" id="PS50262">
    <property type="entry name" value="G_PROTEIN_RECEP_F1_2"/>
    <property type="match status" value="1"/>
</dbReference>
<dbReference type="Gene3D" id="1.20.1070.10">
    <property type="entry name" value="Rhodopsin 7-helix transmembrane proteins"/>
    <property type="match status" value="1"/>
</dbReference>
<feature type="domain" description="G-protein coupled receptors family 1 profile" evidence="17">
    <location>
        <begin position="133"/>
        <end position="333"/>
    </location>
</feature>
<evidence type="ECO:0000256" key="16">
    <source>
        <dbReference type="SAM" id="SignalP"/>
    </source>
</evidence>
<accession>A0A8C5EJT0</accession>
<evidence type="ECO:0000256" key="10">
    <source>
        <dbReference type="ARBA" id="ARBA00023157"/>
    </source>
</evidence>
<keyword evidence="8" id="KW-0297">G-protein coupled receptor</keyword>
<evidence type="ECO:0000256" key="6">
    <source>
        <dbReference type="ARBA" id="ARBA00022843"/>
    </source>
</evidence>
<dbReference type="InterPro" id="IPR017452">
    <property type="entry name" value="GPCR_Rhodpsn_7TM"/>
</dbReference>
<evidence type="ECO:0000256" key="2">
    <source>
        <dbReference type="ARBA" id="ARBA00004651"/>
    </source>
</evidence>
<evidence type="ECO:0000256" key="4">
    <source>
        <dbReference type="ARBA" id="ARBA00022692"/>
    </source>
</evidence>
<keyword evidence="4 15" id="KW-0812">Transmembrane</keyword>
<evidence type="ECO:0000259" key="17">
    <source>
        <dbReference type="PROSITE" id="PS50262"/>
    </source>
</evidence>
<dbReference type="PANTHER" id="PTHR46216:SF2">
    <property type="entry name" value="G PROTEIN-COUPLED RECEPTOR 37-LIKE 1B"/>
    <property type="match status" value="1"/>
</dbReference>
<dbReference type="InterPro" id="IPR003909">
    <property type="entry name" value="GPR37_orph"/>
</dbReference>
<dbReference type="Ensembl" id="ENSGWIT00000024867.1">
    <property type="protein sequence ID" value="ENSGWIP00000022691.1"/>
    <property type="gene ID" value="ENSGWIG00000012147.1"/>
</dbReference>
<protein>
    <recommendedName>
        <fullName evidence="17">G-protein coupled receptors family 1 profile domain-containing protein</fullName>
    </recommendedName>
</protein>
<keyword evidence="10" id="KW-1015">Disulfide bond</keyword>
<name>A0A8C5EJT0_GOUWI</name>
<feature type="transmembrane region" description="Helical" evidence="15">
    <location>
        <begin position="153"/>
        <end position="174"/>
    </location>
</feature>